<keyword evidence="2" id="KW-0472">Membrane</keyword>
<feature type="chain" id="PRO_5025406584" evidence="3">
    <location>
        <begin position="20"/>
        <end position="425"/>
    </location>
</feature>
<reference evidence="4" key="1">
    <citation type="journal article" date="2020" name="Stud. Mycol.">
        <title>101 Dothideomycetes genomes: a test case for predicting lifestyles and emergence of pathogens.</title>
        <authorList>
            <person name="Haridas S."/>
            <person name="Albert R."/>
            <person name="Binder M."/>
            <person name="Bloem J."/>
            <person name="Labutti K."/>
            <person name="Salamov A."/>
            <person name="Andreopoulos B."/>
            <person name="Baker S."/>
            <person name="Barry K."/>
            <person name="Bills G."/>
            <person name="Bluhm B."/>
            <person name="Cannon C."/>
            <person name="Castanera R."/>
            <person name="Culley D."/>
            <person name="Daum C."/>
            <person name="Ezra D."/>
            <person name="Gonzalez J."/>
            <person name="Henrissat B."/>
            <person name="Kuo A."/>
            <person name="Liang C."/>
            <person name="Lipzen A."/>
            <person name="Lutzoni F."/>
            <person name="Magnuson J."/>
            <person name="Mondo S."/>
            <person name="Nolan M."/>
            <person name="Ohm R."/>
            <person name="Pangilinan J."/>
            <person name="Park H.-J."/>
            <person name="Ramirez L."/>
            <person name="Alfaro M."/>
            <person name="Sun H."/>
            <person name="Tritt A."/>
            <person name="Yoshinaga Y."/>
            <person name="Zwiers L.-H."/>
            <person name="Turgeon B."/>
            <person name="Goodwin S."/>
            <person name="Spatafora J."/>
            <person name="Crous P."/>
            <person name="Grigoriev I."/>
        </authorList>
    </citation>
    <scope>NUCLEOTIDE SEQUENCE</scope>
    <source>
        <strain evidence="4">CBS 269.34</strain>
    </source>
</reference>
<keyword evidence="3" id="KW-0732">Signal</keyword>
<feature type="compositionally biased region" description="Acidic residues" evidence="1">
    <location>
        <begin position="362"/>
        <end position="377"/>
    </location>
</feature>
<gene>
    <name evidence="4" type="ORF">BU16DRAFT_531354</name>
</gene>
<feature type="signal peptide" evidence="3">
    <location>
        <begin position="1"/>
        <end position="19"/>
    </location>
</feature>
<keyword evidence="5" id="KW-1185">Reference proteome</keyword>
<dbReference type="OrthoDB" id="3917128at2759"/>
<dbReference type="AlphaFoldDB" id="A0A6A6QD56"/>
<evidence type="ECO:0000313" key="5">
    <source>
        <dbReference type="Proteomes" id="UP000799750"/>
    </source>
</evidence>
<evidence type="ECO:0000256" key="1">
    <source>
        <dbReference type="SAM" id="MobiDB-lite"/>
    </source>
</evidence>
<sequence length="425" mass="48892">MISFQLLLLAFSVLSSTAASDLFQAEKRTSESQRLLDDITWIEPHRSFVVKLDTPGYPRWLLNKTTTLAPERTRSKDWYYAAYDQPSAVLLNFTLSSDNKTLYLNSQAILPLPDTMIPPKLAAYQVPANISRDEFSLLKQHHILSWAFYGTTIAYQRLTIDYDRLVWADPSSGPYQNHVPTLRFRLMGFGSYKQDDVLDDRLQRVVHVTLADQKHGSSDASDRSYLITEVALKESRRSYAYAGVLPNNVSRIDDCSARSWRCEDHGLYAEGEPWYRYMWRHKFDQQFGRIGSQRHEIMSTWDAVAEFFRDTWPIWVFTFVGFLGTVLVTYVVYGMIRYMRWIRLRRIQLLAEEDGLLGAPKDEEEDADFGYDDEPPSYEDSVKPLPPPPSPPPLPPRPFTPSLAVAVEQDLIVLNDAELDVERGA</sequence>
<dbReference type="EMBL" id="MU004198">
    <property type="protein sequence ID" value="KAF2489946.1"/>
    <property type="molecule type" value="Genomic_DNA"/>
</dbReference>
<keyword evidence="2" id="KW-0812">Transmembrane</keyword>
<organism evidence="4 5">
    <name type="scientific">Lophium mytilinum</name>
    <dbReference type="NCBI Taxonomy" id="390894"/>
    <lineage>
        <taxon>Eukaryota</taxon>
        <taxon>Fungi</taxon>
        <taxon>Dikarya</taxon>
        <taxon>Ascomycota</taxon>
        <taxon>Pezizomycotina</taxon>
        <taxon>Dothideomycetes</taxon>
        <taxon>Pleosporomycetidae</taxon>
        <taxon>Mytilinidiales</taxon>
        <taxon>Mytilinidiaceae</taxon>
        <taxon>Lophium</taxon>
    </lineage>
</organism>
<accession>A0A6A6QD56</accession>
<proteinExistence type="predicted"/>
<protein>
    <submittedName>
        <fullName evidence="4">Uncharacterized protein</fullName>
    </submittedName>
</protein>
<evidence type="ECO:0000313" key="4">
    <source>
        <dbReference type="EMBL" id="KAF2489946.1"/>
    </source>
</evidence>
<evidence type="ECO:0000256" key="3">
    <source>
        <dbReference type="SAM" id="SignalP"/>
    </source>
</evidence>
<evidence type="ECO:0000256" key="2">
    <source>
        <dbReference type="SAM" id="Phobius"/>
    </source>
</evidence>
<feature type="compositionally biased region" description="Pro residues" evidence="1">
    <location>
        <begin position="384"/>
        <end position="399"/>
    </location>
</feature>
<name>A0A6A6QD56_9PEZI</name>
<feature type="region of interest" description="Disordered" evidence="1">
    <location>
        <begin position="360"/>
        <end position="400"/>
    </location>
</feature>
<feature type="transmembrane region" description="Helical" evidence="2">
    <location>
        <begin position="312"/>
        <end position="336"/>
    </location>
</feature>
<keyword evidence="2" id="KW-1133">Transmembrane helix</keyword>
<dbReference type="Proteomes" id="UP000799750">
    <property type="component" value="Unassembled WGS sequence"/>
</dbReference>